<accession>A0A0E0QT89</accession>
<protein>
    <submittedName>
        <fullName evidence="2">Uncharacterized protein</fullName>
    </submittedName>
</protein>
<keyword evidence="1" id="KW-0732">Signal</keyword>
<keyword evidence="3" id="KW-1185">Reference proteome</keyword>
<dbReference type="AlphaFoldDB" id="A0A0E0QT89"/>
<dbReference type="EnsemblPlants" id="ORUFI09G16350.1">
    <property type="protein sequence ID" value="ORUFI09G16350.1"/>
    <property type="gene ID" value="ORUFI09G16350"/>
</dbReference>
<evidence type="ECO:0000313" key="2">
    <source>
        <dbReference type="EnsemblPlants" id="ORUFI09G16350.1"/>
    </source>
</evidence>
<dbReference type="Gramene" id="ORUFI09G16350.1">
    <property type="protein sequence ID" value="ORUFI09G16350.1"/>
    <property type="gene ID" value="ORUFI09G16350"/>
</dbReference>
<dbReference type="HOGENOM" id="CLU_2531463_0_0_1"/>
<feature type="chain" id="PRO_5002371950" evidence="1">
    <location>
        <begin position="24"/>
        <end position="84"/>
    </location>
</feature>
<name>A0A0E0QT89_ORYRU</name>
<evidence type="ECO:0000256" key="1">
    <source>
        <dbReference type="SAM" id="SignalP"/>
    </source>
</evidence>
<reference evidence="3" key="1">
    <citation type="submission" date="2013-06" db="EMBL/GenBank/DDBJ databases">
        <authorList>
            <person name="Zhao Q."/>
        </authorList>
    </citation>
    <scope>NUCLEOTIDE SEQUENCE</scope>
    <source>
        <strain evidence="3">cv. W1943</strain>
    </source>
</reference>
<reference evidence="2" key="2">
    <citation type="submission" date="2015-06" db="UniProtKB">
        <authorList>
            <consortium name="EnsemblPlants"/>
        </authorList>
    </citation>
    <scope>IDENTIFICATION</scope>
</reference>
<organism evidence="2 3">
    <name type="scientific">Oryza rufipogon</name>
    <name type="common">Brownbeard rice</name>
    <name type="synonym">Asian wild rice</name>
    <dbReference type="NCBI Taxonomy" id="4529"/>
    <lineage>
        <taxon>Eukaryota</taxon>
        <taxon>Viridiplantae</taxon>
        <taxon>Streptophyta</taxon>
        <taxon>Embryophyta</taxon>
        <taxon>Tracheophyta</taxon>
        <taxon>Spermatophyta</taxon>
        <taxon>Magnoliopsida</taxon>
        <taxon>Liliopsida</taxon>
        <taxon>Poales</taxon>
        <taxon>Poaceae</taxon>
        <taxon>BOP clade</taxon>
        <taxon>Oryzoideae</taxon>
        <taxon>Oryzeae</taxon>
        <taxon>Oryzinae</taxon>
        <taxon>Oryza</taxon>
    </lineage>
</organism>
<feature type="signal peptide" evidence="1">
    <location>
        <begin position="1"/>
        <end position="23"/>
    </location>
</feature>
<dbReference type="Proteomes" id="UP000008022">
    <property type="component" value="Unassembled WGS sequence"/>
</dbReference>
<evidence type="ECO:0000313" key="3">
    <source>
        <dbReference type="Proteomes" id="UP000008022"/>
    </source>
</evidence>
<proteinExistence type="predicted"/>
<sequence>MACLALWQLWRAAPAVCLDAAMAYEFYKLSVMASDLRRRGFSPDLLIRLKFVWWEMKGLKKYAKYCIPLLFKGFDFETSEEYTA</sequence>